<evidence type="ECO:0000313" key="2">
    <source>
        <dbReference type="EMBL" id="KAH8019675.1"/>
    </source>
</evidence>
<reference evidence="2" key="2">
    <citation type="submission" date="2021-09" db="EMBL/GenBank/DDBJ databases">
        <authorList>
            <person name="Jia N."/>
            <person name="Wang J."/>
            <person name="Shi W."/>
            <person name="Du L."/>
            <person name="Sun Y."/>
            <person name="Zhan W."/>
            <person name="Jiang J."/>
            <person name="Wang Q."/>
            <person name="Zhang B."/>
            <person name="Ji P."/>
            <person name="Sakyi L.B."/>
            <person name="Cui X."/>
            <person name="Yuan T."/>
            <person name="Jiang B."/>
            <person name="Yang W."/>
            <person name="Lam T.T.-Y."/>
            <person name="Chang Q."/>
            <person name="Ding S."/>
            <person name="Wang X."/>
            <person name="Zhu J."/>
            <person name="Ruan X."/>
            <person name="Zhao L."/>
            <person name="Wei J."/>
            <person name="Que T."/>
            <person name="Du C."/>
            <person name="Cheng J."/>
            <person name="Dai P."/>
            <person name="Han X."/>
            <person name="Huang E."/>
            <person name="Gao Y."/>
            <person name="Liu J."/>
            <person name="Shao H."/>
            <person name="Ye R."/>
            <person name="Li L."/>
            <person name="Wei W."/>
            <person name="Wang X."/>
            <person name="Wang C."/>
            <person name="Huo Q."/>
            <person name="Li W."/>
            <person name="Guo W."/>
            <person name="Chen H."/>
            <person name="Chen S."/>
            <person name="Zhou L."/>
            <person name="Zhou L."/>
            <person name="Ni X."/>
            <person name="Tian J."/>
            <person name="Zhou Y."/>
            <person name="Sheng Y."/>
            <person name="Liu T."/>
            <person name="Pan Y."/>
            <person name="Xia L."/>
            <person name="Li J."/>
            <person name="Zhao F."/>
            <person name="Cao W."/>
        </authorList>
    </citation>
    <scope>NUCLEOTIDE SEQUENCE</scope>
    <source>
        <strain evidence="2">Rmic-2018</strain>
        <tissue evidence="2">Larvae</tissue>
    </source>
</reference>
<reference evidence="2" key="1">
    <citation type="journal article" date="2020" name="Cell">
        <title>Large-Scale Comparative Analyses of Tick Genomes Elucidate Their Genetic Diversity and Vector Capacities.</title>
        <authorList>
            <consortium name="Tick Genome and Microbiome Consortium (TIGMIC)"/>
            <person name="Jia N."/>
            <person name="Wang J."/>
            <person name="Shi W."/>
            <person name="Du L."/>
            <person name="Sun Y."/>
            <person name="Zhan W."/>
            <person name="Jiang J.F."/>
            <person name="Wang Q."/>
            <person name="Zhang B."/>
            <person name="Ji P."/>
            <person name="Bell-Sakyi L."/>
            <person name="Cui X.M."/>
            <person name="Yuan T.T."/>
            <person name="Jiang B.G."/>
            <person name="Yang W.F."/>
            <person name="Lam T.T."/>
            <person name="Chang Q.C."/>
            <person name="Ding S.J."/>
            <person name="Wang X.J."/>
            <person name="Zhu J.G."/>
            <person name="Ruan X.D."/>
            <person name="Zhao L."/>
            <person name="Wei J.T."/>
            <person name="Ye R.Z."/>
            <person name="Que T.C."/>
            <person name="Du C.H."/>
            <person name="Zhou Y.H."/>
            <person name="Cheng J.X."/>
            <person name="Dai P.F."/>
            <person name="Guo W.B."/>
            <person name="Han X.H."/>
            <person name="Huang E.J."/>
            <person name="Li L.F."/>
            <person name="Wei W."/>
            <person name="Gao Y.C."/>
            <person name="Liu J.Z."/>
            <person name="Shao H.Z."/>
            <person name="Wang X."/>
            <person name="Wang C.C."/>
            <person name="Yang T.C."/>
            <person name="Huo Q.B."/>
            <person name="Li W."/>
            <person name="Chen H.Y."/>
            <person name="Chen S.E."/>
            <person name="Zhou L.G."/>
            <person name="Ni X.B."/>
            <person name="Tian J.H."/>
            <person name="Sheng Y."/>
            <person name="Liu T."/>
            <person name="Pan Y.S."/>
            <person name="Xia L.Y."/>
            <person name="Li J."/>
            <person name="Zhao F."/>
            <person name="Cao W.C."/>
        </authorList>
    </citation>
    <scope>NUCLEOTIDE SEQUENCE</scope>
    <source>
        <strain evidence="2">Rmic-2018</strain>
    </source>
</reference>
<evidence type="ECO:0000313" key="3">
    <source>
        <dbReference type="Proteomes" id="UP000821866"/>
    </source>
</evidence>
<keyword evidence="3" id="KW-1185">Reference proteome</keyword>
<dbReference type="AlphaFoldDB" id="A0A9J6DCF1"/>
<feature type="compositionally biased region" description="Basic residues" evidence="1">
    <location>
        <begin position="125"/>
        <end position="138"/>
    </location>
</feature>
<accession>A0A9J6DCF1</accession>
<proteinExistence type="predicted"/>
<feature type="region of interest" description="Disordered" evidence="1">
    <location>
        <begin position="75"/>
        <end position="152"/>
    </location>
</feature>
<sequence length="182" mass="19603">MKLVCSNLQVGALHATSTYDCEKKLSVLSQRQTDSVNPKEAGVRKLGCCGRLCEQDWCAGAQVPVRPHRALLVGATGPGSRKLANSPPTQPRLPARECSNSTLATAARGQAGSPALPQAPETRYRAGRPLKSTRRVSSRRREEPARNFTPRTPPGFCQGLLTLLLLLLPKVPPLLHLLQGQG</sequence>
<protein>
    <submittedName>
        <fullName evidence="2">Uncharacterized protein</fullName>
    </submittedName>
</protein>
<comment type="caution">
    <text evidence="2">The sequence shown here is derived from an EMBL/GenBank/DDBJ whole genome shotgun (WGS) entry which is preliminary data.</text>
</comment>
<gene>
    <name evidence="2" type="ORF">HPB51_020997</name>
</gene>
<name>A0A9J6DCF1_RHIMP</name>
<evidence type="ECO:0000256" key="1">
    <source>
        <dbReference type="SAM" id="MobiDB-lite"/>
    </source>
</evidence>
<dbReference type="EMBL" id="JABSTU010000010">
    <property type="protein sequence ID" value="KAH8019675.1"/>
    <property type="molecule type" value="Genomic_DNA"/>
</dbReference>
<organism evidence="2 3">
    <name type="scientific">Rhipicephalus microplus</name>
    <name type="common">Cattle tick</name>
    <name type="synonym">Boophilus microplus</name>
    <dbReference type="NCBI Taxonomy" id="6941"/>
    <lineage>
        <taxon>Eukaryota</taxon>
        <taxon>Metazoa</taxon>
        <taxon>Ecdysozoa</taxon>
        <taxon>Arthropoda</taxon>
        <taxon>Chelicerata</taxon>
        <taxon>Arachnida</taxon>
        <taxon>Acari</taxon>
        <taxon>Parasitiformes</taxon>
        <taxon>Ixodida</taxon>
        <taxon>Ixodoidea</taxon>
        <taxon>Ixodidae</taxon>
        <taxon>Rhipicephalinae</taxon>
        <taxon>Rhipicephalus</taxon>
        <taxon>Boophilus</taxon>
    </lineage>
</organism>
<dbReference type="Proteomes" id="UP000821866">
    <property type="component" value="Chromosome 8"/>
</dbReference>